<dbReference type="SUPFAM" id="SSF55811">
    <property type="entry name" value="Nudix"/>
    <property type="match status" value="1"/>
</dbReference>
<sequence length="138" mass="16185">MKIRKYEGAGMILYHRDDNGNISILLEKRFDDHTWAIPGGGYSDKDKILLNTAIRETYEETGLSIRGADHVKTYRLPFFTYAVFSSELDREELPKRNWESEEIRWFPISDLPKGMNIITGIEIRNFLKKDERKCGLRN</sequence>
<reference evidence="2" key="1">
    <citation type="submission" date="2020-10" db="EMBL/GenBank/DDBJ databases">
        <authorList>
            <person name="Gilroy R."/>
        </authorList>
    </citation>
    <scope>NUCLEOTIDE SEQUENCE</scope>
    <source>
        <strain evidence="2">7293</strain>
    </source>
</reference>
<feature type="domain" description="Nudix hydrolase" evidence="1">
    <location>
        <begin position="4"/>
        <end position="130"/>
    </location>
</feature>
<dbReference type="PANTHER" id="PTHR43736:SF1">
    <property type="entry name" value="DIHYDRONEOPTERIN TRIPHOSPHATE DIPHOSPHATASE"/>
    <property type="match status" value="1"/>
</dbReference>
<gene>
    <name evidence="2" type="ORF">IAA97_01200</name>
</gene>
<organism evidence="2 3">
    <name type="scientific">Candidatus Ornithospirochaeta stercoripullorum</name>
    <dbReference type="NCBI Taxonomy" id="2840899"/>
    <lineage>
        <taxon>Bacteria</taxon>
        <taxon>Pseudomonadati</taxon>
        <taxon>Spirochaetota</taxon>
        <taxon>Spirochaetia</taxon>
        <taxon>Spirochaetales</taxon>
        <taxon>Spirochaetaceae</taxon>
        <taxon>Spirochaetaceae incertae sedis</taxon>
        <taxon>Candidatus Ornithospirochaeta</taxon>
    </lineage>
</organism>
<dbReference type="Pfam" id="PF00293">
    <property type="entry name" value="NUDIX"/>
    <property type="match status" value="1"/>
</dbReference>
<comment type="caution">
    <text evidence="2">The sequence shown here is derived from an EMBL/GenBank/DDBJ whole genome shotgun (WGS) entry which is preliminary data.</text>
</comment>
<proteinExistence type="predicted"/>
<evidence type="ECO:0000313" key="3">
    <source>
        <dbReference type="Proteomes" id="UP000823615"/>
    </source>
</evidence>
<dbReference type="InterPro" id="IPR000086">
    <property type="entry name" value="NUDIX_hydrolase_dom"/>
</dbReference>
<evidence type="ECO:0000259" key="1">
    <source>
        <dbReference type="PROSITE" id="PS51462"/>
    </source>
</evidence>
<accession>A0A9D9DZA0</accession>
<dbReference type="Gene3D" id="3.90.79.10">
    <property type="entry name" value="Nucleoside Triphosphate Pyrophosphohydrolase"/>
    <property type="match status" value="1"/>
</dbReference>
<reference evidence="2" key="2">
    <citation type="journal article" date="2021" name="PeerJ">
        <title>Extensive microbial diversity within the chicken gut microbiome revealed by metagenomics and culture.</title>
        <authorList>
            <person name="Gilroy R."/>
            <person name="Ravi A."/>
            <person name="Getino M."/>
            <person name="Pursley I."/>
            <person name="Horton D.L."/>
            <person name="Alikhan N.F."/>
            <person name="Baker D."/>
            <person name="Gharbi K."/>
            <person name="Hall N."/>
            <person name="Watson M."/>
            <person name="Adriaenssens E.M."/>
            <person name="Foster-Nyarko E."/>
            <person name="Jarju S."/>
            <person name="Secka A."/>
            <person name="Antonio M."/>
            <person name="Oren A."/>
            <person name="Chaudhuri R.R."/>
            <person name="La Ragione R."/>
            <person name="Hildebrand F."/>
            <person name="Pallen M.J."/>
        </authorList>
    </citation>
    <scope>NUCLEOTIDE SEQUENCE</scope>
    <source>
        <strain evidence="2">7293</strain>
    </source>
</reference>
<dbReference type="AlphaFoldDB" id="A0A9D9DZA0"/>
<dbReference type="EMBL" id="JADIMT010000021">
    <property type="protein sequence ID" value="MBO8435583.1"/>
    <property type="molecule type" value="Genomic_DNA"/>
</dbReference>
<dbReference type="InterPro" id="IPR015797">
    <property type="entry name" value="NUDIX_hydrolase-like_dom_sf"/>
</dbReference>
<dbReference type="PANTHER" id="PTHR43736">
    <property type="entry name" value="ADP-RIBOSE PYROPHOSPHATASE"/>
    <property type="match status" value="1"/>
</dbReference>
<protein>
    <submittedName>
        <fullName evidence="2">NUDIX domain-containing protein</fullName>
    </submittedName>
</protein>
<evidence type="ECO:0000313" key="2">
    <source>
        <dbReference type="EMBL" id="MBO8435583.1"/>
    </source>
</evidence>
<name>A0A9D9DZA0_9SPIO</name>
<dbReference type="Proteomes" id="UP000823615">
    <property type="component" value="Unassembled WGS sequence"/>
</dbReference>
<dbReference type="PROSITE" id="PS51462">
    <property type="entry name" value="NUDIX"/>
    <property type="match status" value="1"/>
</dbReference>